<protein>
    <submittedName>
        <fullName evidence="1">Uncharacterized protein</fullName>
    </submittedName>
</protein>
<dbReference type="RefSeq" id="WP_085109024.1">
    <property type="nucleotide sequence ID" value="NZ_JACKSN010000171.1"/>
</dbReference>
<sequence>MRAVIAVLTAVVMVASGCSKTDGVQAPYGAEAARMGQELTVLGWDMTLSDLRWGADHVLVDVTAHPVDGDENRGAPEDLRFGLYGALAHPVEADGIGSCASAVGATSQPLQSQGDLLSGTICLGPMKDRAAVRGIYVYSPADRMPGTTVAYPAAFPVGLAPTGPDDTGLDVSTASVEAWRADGIPIGPPALGDPTAFEGDGHMLLGLVAEAPADRYRQQSQERGGPLMLVVGPWTPGPWANPACDVYGQSALVLPDASLGAARVAVSLCTQGNLTAALLYATVSVIGTHAAVWVDRV</sequence>
<evidence type="ECO:0000313" key="2">
    <source>
        <dbReference type="Proteomes" id="UP000193090"/>
    </source>
</evidence>
<keyword evidence="2" id="KW-1185">Reference proteome</keyword>
<evidence type="ECO:0000313" key="1">
    <source>
        <dbReference type="EMBL" id="ORX06911.1"/>
    </source>
</evidence>
<dbReference type="STRING" id="1798.AWC30_04875"/>
<organism evidence="1 2">
    <name type="scientific">Mycolicibacillus trivialis</name>
    <dbReference type="NCBI Taxonomy" id="1798"/>
    <lineage>
        <taxon>Bacteria</taxon>
        <taxon>Bacillati</taxon>
        <taxon>Actinomycetota</taxon>
        <taxon>Actinomycetes</taxon>
        <taxon>Mycobacteriales</taxon>
        <taxon>Mycobacteriaceae</taxon>
        <taxon>Mycolicibacillus</taxon>
    </lineage>
</organism>
<dbReference type="Proteomes" id="UP000193090">
    <property type="component" value="Unassembled WGS sequence"/>
</dbReference>
<comment type="caution">
    <text evidence="1">The sequence shown here is derived from an EMBL/GenBank/DDBJ whole genome shotgun (WGS) entry which is preliminary data.</text>
</comment>
<dbReference type="OrthoDB" id="4688138at2"/>
<proteinExistence type="predicted"/>
<accession>A0A1X2ENY3</accession>
<dbReference type="PROSITE" id="PS51257">
    <property type="entry name" value="PROKAR_LIPOPROTEIN"/>
    <property type="match status" value="1"/>
</dbReference>
<dbReference type="EMBL" id="LQPZ01000013">
    <property type="protein sequence ID" value="ORX06911.1"/>
    <property type="molecule type" value="Genomic_DNA"/>
</dbReference>
<gene>
    <name evidence="1" type="ORF">AWC30_04875</name>
</gene>
<dbReference type="AlphaFoldDB" id="A0A1X2ENY3"/>
<name>A0A1X2ENY3_9MYCO</name>
<reference evidence="1 2" key="1">
    <citation type="submission" date="2016-01" db="EMBL/GenBank/DDBJ databases">
        <title>The new phylogeny of the genus Mycobacterium.</title>
        <authorList>
            <person name="Tarcisio F."/>
            <person name="Conor M."/>
            <person name="Antonella G."/>
            <person name="Elisabetta G."/>
            <person name="Giulia F.S."/>
            <person name="Sara T."/>
            <person name="Anna F."/>
            <person name="Clotilde B."/>
            <person name="Roberto B."/>
            <person name="Veronica D.S."/>
            <person name="Fabio R."/>
            <person name="Monica P."/>
            <person name="Olivier J."/>
            <person name="Enrico T."/>
            <person name="Nicola S."/>
        </authorList>
    </citation>
    <scope>NUCLEOTIDE SEQUENCE [LARGE SCALE GENOMIC DNA]</scope>
    <source>
        <strain evidence="1 2">DSM 44153</strain>
    </source>
</reference>